<keyword evidence="2 4" id="KW-0456">Lyase</keyword>
<dbReference type="Gene3D" id="3.20.20.10">
    <property type="entry name" value="Alanine racemase"/>
    <property type="match status" value="1"/>
</dbReference>
<evidence type="ECO:0000313" key="5">
    <source>
        <dbReference type="Proteomes" id="UP000320735"/>
    </source>
</evidence>
<dbReference type="SUPFAM" id="SSF51419">
    <property type="entry name" value="PLP-binding barrel"/>
    <property type="match status" value="1"/>
</dbReference>
<gene>
    <name evidence="4" type="ORF">CA54_19550</name>
</gene>
<dbReference type="RefSeq" id="WP_146370502.1">
    <property type="nucleotide sequence ID" value="NZ_SJPP01000001.1"/>
</dbReference>
<dbReference type="GO" id="GO:0008721">
    <property type="term" value="F:D-serine ammonia-lyase activity"/>
    <property type="evidence" value="ECO:0007669"/>
    <property type="project" value="TreeGrafter"/>
</dbReference>
<dbReference type="GO" id="GO:0036088">
    <property type="term" value="P:D-serine catabolic process"/>
    <property type="evidence" value="ECO:0007669"/>
    <property type="project" value="TreeGrafter"/>
</dbReference>
<organism evidence="4 5">
    <name type="scientific">Symmachiella macrocystis</name>
    <dbReference type="NCBI Taxonomy" id="2527985"/>
    <lineage>
        <taxon>Bacteria</taxon>
        <taxon>Pseudomonadati</taxon>
        <taxon>Planctomycetota</taxon>
        <taxon>Planctomycetia</taxon>
        <taxon>Planctomycetales</taxon>
        <taxon>Planctomycetaceae</taxon>
        <taxon>Symmachiella</taxon>
    </lineage>
</organism>
<dbReference type="PANTHER" id="PTHR28004:SF2">
    <property type="entry name" value="D-SERINE DEHYDRATASE"/>
    <property type="match status" value="1"/>
</dbReference>
<evidence type="ECO:0000256" key="1">
    <source>
        <dbReference type="ARBA" id="ARBA00005323"/>
    </source>
</evidence>
<comment type="similarity">
    <text evidence="1">Belongs to the DSD1 family.</text>
</comment>
<reference evidence="4 5" key="1">
    <citation type="submission" date="2019-02" db="EMBL/GenBank/DDBJ databases">
        <title>Deep-cultivation of Planctomycetes and their phenomic and genomic characterization uncovers novel biology.</title>
        <authorList>
            <person name="Wiegand S."/>
            <person name="Jogler M."/>
            <person name="Boedeker C."/>
            <person name="Pinto D."/>
            <person name="Vollmers J."/>
            <person name="Rivas-Marin E."/>
            <person name="Kohn T."/>
            <person name="Peeters S.H."/>
            <person name="Heuer A."/>
            <person name="Rast P."/>
            <person name="Oberbeckmann S."/>
            <person name="Bunk B."/>
            <person name="Jeske O."/>
            <person name="Meyerdierks A."/>
            <person name="Storesund J.E."/>
            <person name="Kallscheuer N."/>
            <person name="Luecker S."/>
            <person name="Lage O.M."/>
            <person name="Pohl T."/>
            <person name="Merkel B.J."/>
            <person name="Hornburger P."/>
            <person name="Mueller R.-W."/>
            <person name="Bruemmer F."/>
            <person name="Labrenz M."/>
            <person name="Spormann A.M."/>
            <person name="Op Den Camp H."/>
            <person name="Overmann J."/>
            <person name="Amann R."/>
            <person name="Jetten M.S.M."/>
            <person name="Mascher T."/>
            <person name="Medema M.H."/>
            <person name="Devos D.P."/>
            <person name="Kaster A.-K."/>
            <person name="Ovreas L."/>
            <person name="Rohde M."/>
            <person name="Galperin M.Y."/>
            <person name="Jogler C."/>
        </authorList>
    </citation>
    <scope>NUCLEOTIDE SEQUENCE [LARGE SCALE GENOMIC DNA]</scope>
    <source>
        <strain evidence="4 5">CA54</strain>
    </source>
</reference>
<dbReference type="InterPro" id="IPR001608">
    <property type="entry name" value="Ala_racemase_N"/>
</dbReference>
<dbReference type="Pfam" id="PF01168">
    <property type="entry name" value="Ala_racemase_N"/>
    <property type="match status" value="1"/>
</dbReference>
<dbReference type="OrthoDB" id="9788869at2"/>
<comment type="caution">
    <text evidence="4">The sequence shown here is derived from an EMBL/GenBank/DDBJ whole genome shotgun (WGS) entry which is preliminary data.</text>
</comment>
<evidence type="ECO:0000256" key="2">
    <source>
        <dbReference type="ARBA" id="ARBA00023239"/>
    </source>
</evidence>
<dbReference type="EC" id="4.1.2.42" evidence="4"/>
<evidence type="ECO:0000259" key="3">
    <source>
        <dbReference type="SMART" id="SM01119"/>
    </source>
</evidence>
<dbReference type="GO" id="GO:0043876">
    <property type="term" value="F:D-threonine aldolase activity"/>
    <property type="evidence" value="ECO:0007669"/>
    <property type="project" value="UniProtKB-EC"/>
</dbReference>
<accession>A0A5C6BQ53</accession>
<sequence>MDANYQIADTSGIITPALVVFREFLDDNIRHMIEIAGDASRLRPHCKTHKTAEVVRLQAAQGITKQKCATFAEAEMVAEAGCRDVCLAYNLVGPNIARAVAFRQKYPDVTLSVTADHEIPIAALGHAMTEAGTTIEVLLDVDTGQHRTGVTCCERAERLYQLIAETDGLIPGGFHVYDGHQHQQSHEERKAAIDVEWAKVIELRDKLIAAGLPVPRIVAGGTGSFPVYATKEDPTIELSPGTCVFNDAGYSAAFPDLKFPPATGVLTRVISRPTDNRITLDLGYKAIASDPPAGKRCTFPALPDAVAVLQNEEHLVLETNRAGDFQPGDELLAIPTHICPTSAMHKQIVVVSGGKVADHWDIVARDRQLTI</sequence>
<evidence type="ECO:0000313" key="4">
    <source>
        <dbReference type="EMBL" id="TWU13129.1"/>
    </source>
</evidence>
<dbReference type="SMART" id="SM01119">
    <property type="entry name" value="D-ser_dehydrat"/>
    <property type="match status" value="1"/>
</dbReference>
<dbReference type="Gene3D" id="2.40.37.20">
    <property type="entry name" value="D-serine dehydratase-like domain"/>
    <property type="match status" value="1"/>
</dbReference>
<dbReference type="CDD" id="cd06821">
    <property type="entry name" value="PLPDE_III_D-TA"/>
    <property type="match status" value="1"/>
</dbReference>
<proteinExistence type="inferred from homology"/>
<dbReference type="Pfam" id="PF14031">
    <property type="entry name" value="D-ser_dehydrat"/>
    <property type="match status" value="1"/>
</dbReference>
<name>A0A5C6BQ53_9PLAN</name>
<dbReference type="InterPro" id="IPR042208">
    <property type="entry name" value="D-ser_dehydrat-like_sf"/>
</dbReference>
<dbReference type="InterPro" id="IPR029066">
    <property type="entry name" value="PLP-binding_barrel"/>
</dbReference>
<dbReference type="InterPro" id="IPR026956">
    <property type="entry name" value="D-ser_dehydrat-like_dom"/>
</dbReference>
<keyword evidence="5" id="KW-1185">Reference proteome</keyword>
<protein>
    <submittedName>
        <fullName evidence="4">D-threonine aldolase</fullName>
        <ecNumber evidence="4">4.1.2.42</ecNumber>
    </submittedName>
</protein>
<dbReference type="PANTHER" id="PTHR28004">
    <property type="entry name" value="ZGC:162816-RELATED"/>
    <property type="match status" value="1"/>
</dbReference>
<feature type="domain" description="D-serine dehydratase-like" evidence="3">
    <location>
        <begin position="262"/>
        <end position="352"/>
    </location>
</feature>
<dbReference type="EMBL" id="SJPP01000001">
    <property type="protein sequence ID" value="TWU13129.1"/>
    <property type="molecule type" value="Genomic_DNA"/>
</dbReference>
<dbReference type="Proteomes" id="UP000320735">
    <property type="component" value="Unassembled WGS sequence"/>
</dbReference>
<dbReference type="InterPro" id="IPR051466">
    <property type="entry name" value="D-amino_acid_metab_enzyme"/>
</dbReference>
<dbReference type="AlphaFoldDB" id="A0A5C6BQ53"/>